<evidence type="ECO:0000313" key="2">
    <source>
        <dbReference type="Proteomes" id="UP001482620"/>
    </source>
</evidence>
<keyword evidence="2" id="KW-1185">Reference proteome</keyword>
<reference evidence="1 2" key="1">
    <citation type="submission" date="2021-06" db="EMBL/GenBank/DDBJ databases">
        <authorList>
            <person name="Palmer J.M."/>
        </authorList>
    </citation>
    <scope>NUCLEOTIDE SEQUENCE [LARGE SCALE GENOMIC DNA]</scope>
    <source>
        <strain evidence="2">if_2019</strain>
        <tissue evidence="1">Muscle</tissue>
    </source>
</reference>
<protein>
    <submittedName>
        <fullName evidence="1">Uncharacterized protein</fullName>
    </submittedName>
</protein>
<dbReference type="Proteomes" id="UP001482620">
    <property type="component" value="Unassembled WGS sequence"/>
</dbReference>
<proteinExistence type="predicted"/>
<accession>A0ABV0TEU9</accession>
<sequence>MGFGRDLINSHEGLLKLQDWELKYHVSLSQQVFTDYGGSEVAPLSKWKSLRSIIMGTCRTPLKENTDLQQQSWICSPALHSWSFTVFKDHRSEKAAEVFW</sequence>
<evidence type="ECO:0000313" key="1">
    <source>
        <dbReference type="EMBL" id="MEQ2230772.1"/>
    </source>
</evidence>
<name>A0ABV0TEU9_9TELE</name>
<comment type="caution">
    <text evidence="1">The sequence shown here is derived from an EMBL/GenBank/DDBJ whole genome shotgun (WGS) entry which is preliminary data.</text>
</comment>
<dbReference type="EMBL" id="JAHRIQ010028613">
    <property type="protein sequence ID" value="MEQ2230772.1"/>
    <property type="molecule type" value="Genomic_DNA"/>
</dbReference>
<gene>
    <name evidence="1" type="ORF">ILYODFUR_032842</name>
</gene>
<organism evidence="1 2">
    <name type="scientific">Ilyodon furcidens</name>
    <name type="common">goldbreast splitfin</name>
    <dbReference type="NCBI Taxonomy" id="33524"/>
    <lineage>
        <taxon>Eukaryota</taxon>
        <taxon>Metazoa</taxon>
        <taxon>Chordata</taxon>
        <taxon>Craniata</taxon>
        <taxon>Vertebrata</taxon>
        <taxon>Euteleostomi</taxon>
        <taxon>Actinopterygii</taxon>
        <taxon>Neopterygii</taxon>
        <taxon>Teleostei</taxon>
        <taxon>Neoteleostei</taxon>
        <taxon>Acanthomorphata</taxon>
        <taxon>Ovalentaria</taxon>
        <taxon>Atherinomorphae</taxon>
        <taxon>Cyprinodontiformes</taxon>
        <taxon>Goodeidae</taxon>
        <taxon>Ilyodon</taxon>
    </lineage>
</organism>